<reference evidence="1" key="1">
    <citation type="journal article" date="2020" name="Stud. Mycol.">
        <title>101 Dothideomycetes genomes: a test case for predicting lifestyles and emergence of pathogens.</title>
        <authorList>
            <person name="Haridas S."/>
            <person name="Albert R."/>
            <person name="Binder M."/>
            <person name="Bloem J."/>
            <person name="Labutti K."/>
            <person name="Salamov A."/>
            <person name="Andreopoulos B."/>
            <person name="Baker S."/>
            <person name="Barry K."/>
            <person name="Bills G."/>
            <person name="Bluhm B."/>
            <person name="Cannon C."/>
            <person name="Castanera R."/>
            <person name="Culley D."/>
            <person name="Daum C."/>
            <person name="Ezra D."/>
            <person name="Gonzalez J."/>
            <person name="Henrissat B."/>
            <person name="Kuo A."/>
            <person name="Liang C."/>
            <person name="Lipzen A."/>
            <person name="Lutzoni F."/>
            <person name="Magnuson J."/>
            <person name="Mondo S."/>
            <person name="Nolan M."/>
            <person name="Ohm R."/>
            <person name="Pangilinan J."/>
            <person name="Park H.-J."/>
            <person name="Ramirez L."/>
            <person name="Alfaro M."/>
            <person name="Sun H."/>
            <person name="Tritt A."/>
            <person name="Yoshinaga Y."/>
            <person name="Zwiers L.-H."/>
            <person name="Turgeon B."/>
            <person name="Goodwin S."/>
            <person name="Spatafora J."/>
            <person name="Crous P."/>
            <person name="Grigoriev I."/>
        </authorList>
    </citation>
    <scope>NUCLEOTIDE SEQUENCE</scope>
    <source>
        <strain evidence="1">CBS 122681</strain>
    </source>
</reference>
<sequence>MPNAMYMPPESSYGVHSNESFETNAVRALEGVAYSSELLSDKDVIDSGVFGDDEDIESPEAEGRDLEFISGWQRFDPIHANSIRYEPGPLLCDIVLNEATAAYSLWHQHLQSFHALAETFIIEETTNTKTLTGMEIAYCTKVMHDVLLSMDTRVIHSLMRGDLGWQYINDQNVKNILDENKLRAFIKLSPKKQQPVLYCQQVVDQNGRGLNRDELQQVCHCLREYCDRTGPVRYGGYLTEIDFTVMANNKWNRSWSQKGKRRYLTKRENYMPMASRLEEVEKFCKALDALLKKHVVAAGPPSSNRACINRWLRKLHHEGSSGCRLANISRFSNKNSGRMIA</sequence>
<organism evidence="1 2">
    <name type="scientific">Lophiostoma macrostomum CBS 122681</name>
    <dbReference type="NCBI Taxonomy" id="1314788"/>
    <lineage>
        <taxon>Eukaryota</taxon>
        <taxon>Fungi</taxon>
        <taxon>Dikarya</taxon>
        <taxon>Ascomycota</taxon>
        <taxon>Pezizomycotina</taxon>
        <taxon>Dothideomycetes</taxon>
        <taxon>Pleosporomycetidae</taxon>
        <taxon>Pleosporales</taxon>
        <taxon>Lophiostomataceae</taxon>
        <taxon>Lophiostoma</taxon>
    </lineage>
</organism>
<evidence type="ECO:0000313" key="2">
    <source>
        <dbReference type="Proteomes" id="UP000799324"/>
    </source>
</evidence>
<keyword evidence="2" id="KW-1185">Reference proteome</keyword>
<dbReference type="EMBL" id="MU004316">
    <property type="protein sequence ID" value="KAF2658259.1"/>
    <property type="molecule type" value="Genomic_DNA"/>
</dbReference>
<proteinExistence type="predicted"/>
<protein>
    <submittedName>
        <fullName evidence="1">Uncharacterized protein</fullName>
    </submittedName>
</protein>
<evidence type="ECO:0000313" key="1">
    <source>
        <dbReference type="EMBL" id="KAF2658259.1"/>
    </source>
</evidence>
<dbReference type="AlphaFoldDB" id="A0A6A6TE35"/>
<dbReference type="Proteomes" id="UP000799324">
    <property type="component" value="Unassembled WGS sequence"/>
</dbReference>
<accession>A0A6A6TE35</accession>
<dbReference type="OrthoDB" id="10668473at2759"/>
<name>A0A6A6TE35_9PLEO</name>
<gene>
    <name evidence="1" type="ORF">K491DRAFT_713651</name>
</gene>